<dbReference type="AlphaFoldDB" id="A0A1B6VGV1"/>
<dbReference type="OrthoDB" id="9802050at2"/>
<evidence type="ECO:0000313" key="1">
    <source>
        <dbReference type="EMBL" id="OAJ66444.1"/>
    </source>
</evidence>
<name>A0A1B6VGV1_9PROT</name>
<dbReference type="Pfam" id="PF05013">
    <property type="entry name" value="FGase"/>
    <property type="match status" value="1"/>
</dbReference>
<reference evidence="1 2" key="1">
    <citation type="submission" date="2016-03" db="EMBL/GenBank/DDBJ databases">
        <title>Draft genome sequence of Gluconobacter cerinus strain CECT 9110.</title>
        <authorList>
            <person name="Sainz F."/>
            <person name="Mas A."/>
            <person name="Torija M.J."/>
        </authorList>
    </citation>
    <scope>NUCLEOTIDE SEQUENCE [LARGE SCALE GENOMIC DNA]</scope>
    <source>
        <strain evidence="1 2">CECT 9110</strain>
    </source>
</reference>
<dbReference type="Proteomes" id="UP000077786">
    <property type="component" value="Unassembled WGS sequence"/>
</dbReference>
<dbReference type="InterPro" id="IPR007709">
    <property type="entry name" value="N-FG_amidohydro"/>
</dbReference>
<protein>
    <submittedName>
        <fullName evidence="1">N-formylglutamate deformylase</fullName>
    </submittedName>
</protein>
<dbReference type="PATRIC" id="fig|38307.3.peg.3095"/>
<evidence type="ECO:0000313" key="2">
    <source>
        <dbReference type="Proteomes" id="UP000077786"/>
    </source>
</evidence>
<organism evidence="1 2">
    <name type="scientific">Gluconobacter cerinus</name>
    <dbReference type="NCBI Taxonomy" id="38307"/>
    <lineage>
        <taxon>Bacteria</taxon>
        <taxon>Pseudomonadati</taxon>
        <taxon>Pseudomonadota</taxon>
        <taxon>Alphaproteobacteria</taxon>
        <taxon>Acetobacterales</taxon>
        <taxon>Acetobacteraceae</taxon>
        <taxon>Gluconobacter</taxon>
    </lineage>
</organism>
<sequence>MTTPTPYPAVIIQKPQKTAIPLVVSSPHSGQKYFQDFLQSSRLSLWELQQTEDRFVDQLFECVPVTGGALLSTEFPRIWCDVNRDCRELDSGMFKPPLPPSGLLQTSKVRAGFGVIPRCATQGRPIYTHCLPLDEVQRRLVTSWVPYHEALHNLLREVKEQFGSVILLEAHSMPRLHQAKSCDMVLGDLHGKSCSPALTDCVEQYLSGQGYAVRRNVPYAGGYITRHYGRPSDGIHVLQLEICRSRYLNPATLEPSRGFEKVKADMEGLVRELADFVCHSFETAEVEAAE</sequence>
<accession>A0A1B6VGV1</accession>
<gene>
    <name evidence="1" type="ORF">A0123_02958</name>
</gene>
<dbReference type="RefSeq" id="WP_064275383.1">
    <property type="nucleotide sequence ID" value="NZ_LUTU01000016.1"/>
</dbReference>
<dbReference type="Gene3D" id="3.40.630.40">
    <property type="entry name" value="Zn-dependent exopeptidases"/>
    <property type="match status" value="1"/>
</dbReference>
<dbReference type="SUPFAM" id="SSF53187">
    <property type="entry name" value="Zn-dependent exopeptidases"/>
    <property type="match status" value="1"/>
</dbReference>
<comment type="caution">
    <text evidence="1">The sequence shown here is derived from an EMBL/GenBank/DDBJ whole genome shotgun (WGS) entry which is preliminary data.</text>
</comment>
<proteinExistence type="predicted"/>
<dbReference type="EMBL" id="LUTU01000016">
    <property type="protein sequence ID" value="OAJ66444.1"/>
    <property type="molecule type" value="Genomic_DNA"/>
</dbReference>